<evidence type="ECO:0000256" key="7">
    <source>
        <dbReference type="ARBA" id="ARBA00023014"/>
    </source>
</evidence>
<dbReference type="GO" id="GO:0046872">
    <property type="term" value="F:metal ion binding"/>
    <property type="evidence" value="ECO:0007669"/>
    <property type="project" value="UniProtKB-KW"/>
</dbReference>
<proteinExistence type="inferred from homology"/>
<evidence type="ECO:0000256" key="2">
    <source>
        <dbReference type="ARBA" id="ARBA00022448"/>
    </source>
</evidence>
<dbReference type="STRING" id="3088.A0A383VSN9"/>
<dbReference type="EMBL" id="FNXT01000821">
    <property type="protein sequence ID" value="SZX67910.1"/>
    <property type="molecule type" value="Genomic_DNA"/>
</dbReference>
<evidence type="ECO:0000256" key="8">
    <source>
        <dbReference type="ARBA" id="ARBA00034078"/>
    </source>
</evidence>
<sequence length="133" mass="14139">MSAALRCNTAACSRTSAAASRAPRRAVACRVATHNVTFKYPAGDEKTFQCTADKNLLEGALAAGVEPPHLCKTGSCGVCAARVLAGNVERADFLLDDLQQEHGFALLCSTFPRSDLTVITNQETELHTIPYGL</sequence>
<dbReference type="PANTHER" id="PTHR43112">
    <property type="entry name" value="FERREDOXIN"/>
    <property type="match status" value="1"/>
</dbReference>
<keyword evidence="3" id="KW-0001">2Fe-2S</keyword>
<evidence type="ECO:0000256" key="4">
    <source>
        <dbReference type="ARBA" id="ARBA00022723"/>
    </source>
</evidence>
<keyword evidence="7" id="KW-0411">Iron-sulfur</keyword>
<dbReference type="Proteomes" id="UP000256970">
    <property type="component" value="Unassembled WGS sequence"/>
</dbReference>
<evidence type="ECO:0000256" key="3">
    <source>
        <dbReference type="ARBA" id="ARBA00022714"/>
    </source>
</evidence>
<comment type="similarity">
    <text evidence="1">Belongs to the 2Fe2S plant-type ferredoxin family.</text>
</comment>
<dbReference type="PANTHER" id="PTHR43112:SF3">
    <property type="entry name" value="FERREDOXIN-2, CHLOROPLASTIC"/>
    <property type="match status" value="1"/>
</dbReference>
<dbReference type="Pfam" id="PF00111">
    <property type="entry name" value="Fer2"/>
    <property type="match status" value="1"/>
</dbReference>
<dbReference type="PROSITE" id="PS00197">
    <property type="entry name" value="2FE2S_FER_1"/>
    <property type="match status" value="1"/>
</dbReference>
<dbReference type="AlphaFoldDB" id="A0A383VSN9"/>
<dbReference type="CDD" id="cd00207">
    <property type="entry name" value="fer2"/>
    <property type="match status" value="1"/>
</dbReference>
<dbReference type="GO" id="GO:0051537">
    <property type="term" value="F:2 iron, 2 sulfur cluster binding"/>
    <property type="evidence" value="ECO:0007669"/>
    <property type="project" value="UniProtKB-KW"/>
</dbReference>
<evidence type="ECO:0000313" key="10">
    <source>
        <dbReference type="Proteomes" id="UP000256970"/>
    </source>
</evidence>
<dbReference type="InterPro" id="IPR012675">
    <property type="entry name" value="Beta-grasp_dom_sf"/>
</dbReference>
<accession>A0A383VSN9</accession>
<dbReference type="InterPro" id="IPR036010">
    <property type="entry name" value="2Fe-2S_ferredoxin-like_sf"/>
</dbReference>
<keyword evidence="5" id="KW-0249">Electron transport</keyword>
<keyword evidence="2" id="KW-0813">Transport</keyword>
<protein>
    <submittedName>
        <fullName evidence="9">Uncharacterized protein</fullName>
    </submittedName>
</protein>
<keyword evidence="4" id="KW-0479">Metal-binding</keyword>
<organism evidence="9 10">
    <name type="scientific">Tetradesmus obliquus</name>
    <name type="common">Green alga</name>
    <name type="synonym">Acutodesmus obliquus</name>
    <dbReference type="NCBI Taxonomy" id="3088"/>
    <lineage>
        <taxon>Eukaryota</taxon>
        <taxon>Viridiplantae</taxon>
        <taxon>Chlorophyta</taxon>
        <taxon>core chlorophytes</taxon>
        <taxon>Chlorophyceae</taxon>
        <taxon>CS clade</taxon>
        <taxon>Sphaeropleales</taxon>
        <taxon>Scenedesmaceae</taxon>
        <taxon>Tetradesmus</taxon>
    </lineage>
</organism>
<evidence type="ECO:0000313" key="9">
    <source>
        <dbReference type="EMBL" id="SZX67910.1"/>
    </source>
</evidence>
<evidence type="ECO:0000256" key="1">
    <source>
        <dbReference type="ARBA" id="ARBA00007874"/>
    </source>
</evidence>
<name>A0A383VSN9_TETOB</name>
<gene>
    <name evidence="9" type="ORF">BQ4739_LOCUS8249</name>
</gene>
<dbReference type="SUPFAM" id="SSF54292">
    <property type="entry name" value="2Fe-2S ferredoxin-like"/>
    <property type="match status" value="1"/>
</dbReference>
<keyword evidence="10" id="KW-1185">Reference proteome</keyword>
<dbReference type="PROSITE" id="PS51085">
    <property type="entry name" value="2FE2S_FER_2"/>
    <property type="match status" value="1"/>
</dbReference>
<reference evidence="9 10" key="1">
    <citation type="submission" date="2016-10" db="EMBL/GenBank/DDBJ databases">
        <authorList>
            <person name="Cai Z."/>
        </authorList>
    </citation>
    <scope>NUCLEOTIDE SEQUENCE [LARGE SCALE GENOMIC DNA]</scope>
</reference>
<evidence type="ECO:0000256" key="5">
    <source>
        <dbReference type="ARBA" id="ARBA00022982"/>
    </source>
</evidence>
<keyword evidence="6" id="KW-0408">Iron</keyword>
<evidence type="ECO:0000256" key="6">
    <source>
        <dbReference type="ARBA" id="ARBA00023004"/>
    </source>
</evidence>
<dbReference type="Gene3D" id="3.10.20.30">
    <property type="match status" value="1"/>
</dbReference>
<dbReference type="InterPro" id="IPR006058">
    <property type="entry name" value="2Fe2S_fd_BS"/>
</dbReference>
<dbReference type="InterPro" id="IPR001041">
    <property type="entry name" value="2Fe-2S_ferredoxin-type"/>
</dbReference>
<comment type="cofactor">
    <cofactor evidence="8">
        <name>[2Fe-2S] cluster</name>
        <dbReference type="ChEBI" id="CHEBI:190135"/>
    </cofactor>
</comment>